<evidence type="ECO:0000256" key="2">
    <source>
        <dbReference type="ARBA" id="ARBA00022741"/>
    </source>
</evidence>
<dbReference type="GeneID" id="102810126"/>
<dbReference type="Pfam" id="PF04548">
    <property type="entry name" value="AIG1"/>
    <property type="match status" value="1"/>
</dbReference>
<comment type="similarity">
    <text evidence="1">Belongs to the TRAFAC class TrmE-Era-EngA-EngB-Septin-like GTPase superfamily. AIG1/Toc34/Toc159-like paraseptin GTPase family. IAN subfamily.</text>
</comment>
<proteinExistence type="inferred from homology"/>
<evidence type="ECO:0000259" key="4">
    <source>
        <dbReference type="PROSITE" id="PS51720"/>
    </source>
</evidence>
<dbReference type="InterPro" id="IPR027417">
    <property type="entry name" value="P-loop_NTPase"/>
</dbReference>
<sequence length="213" mass="23699">MASKDGGCETVILVIVGPTGAGKSSTGNTILGRREFESTLSSVSKTRYIKWGKRAIGDRDVVVIDTPGLFDTHEEMTPEMLATEISKCIGIAMSQGVGLDAIILTMSADQRMTKEHMHTILYLRKLFGEEMMKYVVLLFTRKDRLDEDDTSLDEYLSDVPQFLADLLDECDCRAIAFNNKTKDVEVKERQTAELLQIIEKLKTVNGDKPSLAT</sequence>
<dbReference type="PANTHER" id="PTHR10903:SF184">
    <property type="entry name" value="GTP-BINDING PROTEIN A"/>
    <property type="match status" value="1"/>
</dbReference>
<gene>
    <name evidence="6" type="primary">LOC102810126</name>
</gene>
<keyword evidence="5" id="KW-1185">Reference proteome</keyword>
<evidence type="ECO:0000313" key="6">
    <source>
        <dbReference type="RefSeq" id="XP_006825681.1"/>
    </source>
</evidence>
<dbReference type="Gene3D" id="3.40.50.300">
    <property type="entry name" value="P-loop containing nucleotide triphosphate hydrolases"/>
    <property type="match status" value="1"/>
</dbReference>
<protein>
    <recommendedName>
        <fullName evidence="4">AIG1-type G domain-containing protein</fullName>
    </recommendedName>
</protein>
<keyword evidence="3" id="KW-0342">GTP-binding</keyword>
<evidence type="ECO:0000256" key="1">
    <source>
        <dbReference type="ARBA" id="ARBA00008535"/>
    </source>
</evidence>
<evidence type="ECO:0000256" key="3">
    <source>
        <dbReference type="ARBA" id="ARBA00023134"/>
    </source>
</evidence>
<keyword evidence="2" id="KW-0547">Nucleotide-binding</keyword>
<feature type="domain" description="AIG1-type G" evidence="4">
    <location>
        <begin position="8"/>
        <end position="213"/>
    </location>
</feature>
<dbReference type="RefSeq" id="XP_006825681.1">
    <property type="nucleotide sequence ID" value="XM_006825618.1"/>
</dbReference>
<dbReference type="Proteomes" id="UP000694865">
    <property type="component" value="Unplaced"/>
</dbReference>
<dbReference type="PROSITE" id="PS51720">
    <property type="entry name" value="G_AIG1"/>
    <property type="match status" value="1"/>
</dbReference>
<dbReference type="SUPFAM" id="SSF52540">
    <property type="entry name" value="P-loop containing nucleoside triphosphate hydrolases"/>
    <property type="match status" value="1"/>
</dbReference>
<name>A0ABM0N090_SACKO</name>
<dbReference type="InterPro" id="IPR045058">
    <property type="entry name" value="GIMA/IAN/Toc"/>
</dbReference>
<dbReference type="InterPro" id="IPR006703">
    <property type="entry name" value="G_AIG1"/>
</dbReference>
<dbReference type="PANTHER" id="PTHR10903">
    <property type="entry name" value="GTPASE, IMAP FAMILY MEMBER-RELATED"/>
    <property type="match status" value="1"/>
</dbReference>
<organism evidence="5 6">
    <name type="scientific">Saccoglossus kowalevskii</name>
    <name type="common">Acorn worm</name>
    <dbReference type="NCBI Taxonomy" id="10224"/>
    <lineage>
        <taxon>Eukaryota</taxon>
        <taxon>Metazoa</taxon>
        <taxon>Hemichordata</taxon>
        <taxon>Enteropneusta</taxon>
        <taxon>Harrimaniidae</taxon>
        <taxon>Saccoglossus</taxon>
    </lineage>
</organism>
<accession>A0ABM0N090</accession>
<evidence type="ECO:0000313" key="5">
    <source>
        <dbReference type="Proteomes" id="UP000694865"/>
    </source>
</evidence>
<reference evidence="6" key="1">
    <citation type="submission" date="2025-08" db="UniProtKB">
        <authorList>
            <consortium name="RefSeq"/>
        </authorList>
    </citation>
    <scope>IDENTIFICATION</scope>
    <source>
        <tissue evidence="6">Testes</tissue>
    </source>
</reference>